<dbReference type="OrthoDB" id="10533014at2759"/>
<gene>
    <name evidence="1" type="ORF">FOZ60_001720</name>
</gene>
<accession>A0A7J6P0N5</accession>
<dbReference type="EMBL" id="JABANP010000126">
    <property type="protein sequence ID" value="KAF4689387.1"/>
    <property type="molecule type" value="Genomic_DNA"/>
</dbReference>
<sequence length="328" mass="37289">MVERVWKESTVVGPLPELMCDILAYIPKPALTLDCPMEEIVLHIKKEPDFMFASDGGVFGIFEVTKPLVVEQLLPPGGSITLARPFKRAKVQCFYCDISTCRLYLLCNSNAAVWQLIEYCLKEGKVVKVYEMPLITGLVDGRTGTCVVGEHCFLNVSWQDRVEVLHVKLGDKRQCPTVILSVKKDHPDFFCVRLHLVSRAPVTIDVVYPRKSTERSVRLKMVRESSPFLFACRSRSLPEKDLACTPISGTNLYLCPTEGGLCFRNSRWRQKSPTFEFKKPLMLFTSPLPVADHSGKFYFMSRKSLALVGEDAKKYRYRLLRAHPYLAI</sequence>
<evidence type="ECO:0000313" key="2">
    <source>
        <dbReference type="Proteomes" id="UP000541610"/>
    </source>
</evidence>
<name>A0A7J6P0N5_PEROL</name>
<reference evidence="1 2" key="1">
    <citation type="submission" date="2020-04" db="EMBL/GenBank/DDBJ databases">
        <title>Perkinsus olseni comparative genomics.</title>
        <authorList>
            <person name="Bogema D.R."/>
        </authorList>
    </citation>
    <scope>NUCLEOTIDE SEQUENCE [LARGE SCALE GENOMIC DNA]</scope>
    <source>
        <strain evidence="1">00978-12</strain>
    </source>
</reference>
<comment type="caution">
    <text evidence="1">The sequence shown here is derived from an EMBL/GenBank/DDBJ whole genome shotgun (WGS) entry which is preliminary data.</text>
</comment>
<dbReference type="Proteomes" id="UP000541610">
    <property type="component" value="Unassembled WGS sequence"/>
</dbReference>
<dbReference type="AlphaFoldDB" id="A0A7J6P0N5"/>
<evidence type="ECO:0000313" key="1">
    <source>
        <dbReference type="EMBL" id="KAF4689387.1"/>
    </source>
</evidence>
<protein>
    <submittedName>
        <fullName evidence="1">Uncharacterized protein</fullName>
    </submittedName>
</protein>
<proteinExistence type="predicted"/>
<organism evidence="1 2">
    <name type="scientific">Perkinsus olseni</name>
    <name type="common">Perkinsus atlanticus</name>
    <dbReference type="NCBI Taxonomy" id="32597"/>
    <lineage>
        <taxon>Eukaryota</taxon>
        <taxon>Sar</taxon>
        <taxon>Alveolata</taxon>
        <taxon>Perkinsozoa</taxon>
        <taxon>Perkinsea</taxon>
        <taxon>Perkinsida</taxon>
        <taxon>Perkinsidae</taxon>
        <taxon>Perkinsus</taxon>
    </lineage>
</organism>